<evidence type="ECO:0000256" key="2">
    <source>
        <dbReference type="ARBA" id="ARBA00012180"/>
    </source>
</evidence>
<keyword evidence="3" id="KW-0808">Transferase</keyword>
<dbReference type="GO" id="GO:0003964">
    <property type="term" value="F:RNA-directed DNA polymerase activity"/>
    <property type="evidence" value="ECO:0007669"/>
    <property type="project" value="UniProtKB-KW"/>
</dbReference>
<evidence type="ECO:0000313" key="12">
    <source>
        <dbReference type="Proteomes" id="UP001066276"/>
    </source>
</evidence>
<dbReference type="CDD" id="cd09274">
    <property type="entry name" value="RNase_HI_RT_Ty3"/>
    <property type="match status" value="1"/>
</dbReference>
<dbReference type="InterPro" id="IPR043128">
    <property type="entry name" value="Rev_trsase/Diguanyl_cyclase"/>
</dbReference>
<dbReference type="GO" id="GO:0004523">
    <property type="term" value="F:RNA-DNA hybrid ribonuclease activity"/>
    <property type="evidence" value="ECO:0007669"/>
    <property type="project" value="UniProtKB-EC"/>
</dbReference>
<dbReference type="PANTHER" id="PTHR37984">
    <property type="entry name" value="PROTEIN CBG26694"/>
    <property type="match status" value="1"/>
</dbReference>
<dbReference type="Gene3D" id="3.30.70.270">
    <property type="match status" value="2"/>
</dbReference>
<dbReference type="EC" id="3.1.26.4" evidence="2"/>
<dbReference type="InterPro" id="IPR050951">
    <property type="entry name" value="Retrovirus_Pol_polyprotein"/>
</dbReference>
<evidence type="ECO:0000256" key="1">
    <source>
        <dbReference type="ARBA" id="ARBA00010879"/>
    </source>
</evidence>
<keyword evidence="4" id="KW-0548">Nucleotidyltransferase</keyword>
<dbReference type="Pfam" id="PF17917">
    <property type="entry name" value="RT_RNaseH"/>
    <property type="match status" value="1"/>
</dbReference>
<dbReference type="FunFam" id="3.30.70.270:FF:000020">
    <property type="entry name" value="Transposon Tf2-6 polyprotein-like Protein"/>
    <property type="match status" value="1"/>
</dbReference>
<accession>A0AAV7S7J9</accession>
<evidence type="ECO:0000259" key="10">
    <source>
        <dbReference type="Pfam" id="PF17917"/>
    </source>
</evidence>
<gene>
    <name evidence="11" type="ORF">NDU88_001264</name>
</gene>
<dbReference type="InterPro" id="IPR041373">
    <property type="entry name" value="RT_RNaseH"/>
</dbReference>
<evidence type="ECO:0000256" key="4">
    <source>
        <dbReference type="ARBA" id="ARBA00022695"/>
    </source>
</evidence>
<dbReference type="CDD" id="cd01647">
    <property type="entry name" value="RT_LTR"/>
    <property type="match status" value="1"/>
</dbReference>
<dbReference type="AlphaFoldDB" id="A0AAV7S7J9"/>
<protein>
    <recommendedName>
        <fullName evidence="2">ribonuclease H</fullName>
        <ecNumber evidence="2">3.1.26.4</ecNumber>
    </recommendedName>
</protein>
<dbReference type="SUPFAM" id="SSF56672">
    <property type="entry name" value="DNA/RNA polymerases"/>
    <property type="match status" value="1"/>
</dbReference>
<dbReference type="Proteomes" id="UP001066276">
    <property type="component" value="Chromosome 4_2"/>
</dbReference>
<keyword evidence="5" id="KW-0540">Nuclease</keyword>
<organism evidence="11 12">
    <name type="scientific">Pleurodeles waltl</name>
    <name type="common">Iberian ribbed newt</name>
    <dbReference type="NCBI Taxonomy" id="8319"/>
    <lineage>
        <taxon>Eukaryota</taxon>
        <taxon>Metazoa</taxon>
        <taxon>Chordata</taxon>
        <taxon>Craniata</taxon>
        <taxon>Vertebrata</taxon>
        <taxon>Euteleostomi</taxon>
        <taxon>Amphibia</taxon>
        <taxon>Batrachia</taxon>
        <taxon>Caudata</taxon>
        <taxon>Salamandroidea</taxon>
        <taxon>Salamandridae</taxon>
        <taxon>Pleurodelinae</taxon>
        <taxon>Pleurodeles</taxon>
    </lineage>
</organism>
<dbReference type="EMBL" id="JANPWB010000008">
    <property type="protein sequence ID" value="KAJ1160771.1"/>
    <property type="molecule type" value="Genomic_DNA"/>
</dbReference>
<sequence>MLEFGVNEHFESPWARPVVLVPKPHSRGGKKEMGSCVDYRGLNAVTKTDAHPILRADELIDRLVAATYLSTFEHTSGYWQIGLTPGAKEKLAFSTPDGHCQFTVMPFGLKNAHDKFQSLVNKDLAGLEEFSAAYLDDIAVFSFTWQDHLIHLGKVLEALRKAGLTVKASKCQIGQSQVVYLGHLVGGGQVKPLEPKFQTILNCVAPTTQTQVRAFLGLTGYYRRAVKAFGTVGAPLTELTSKKLPKRVNCTVSCQKAFDTLKESMCSASVLKALYYTKQCIVQTDASEHGIGEVLSQINDDGHDQTRALINSRLLPREQCWSAIEREAFAVVWGLKKLRPYLIGSHFLVQTDHTPLRWLMQIKGENPKLVKWSISLQGMDFTVEHRPGTDQASADGRSRFFHLEDEDSPGKG</sequence>
<proteinExistence type="inferred from homology"/>
<evidence type="ECO:0000256" key="6">
    <source>
        <dbReference type="ARBA" id="ARBA00022759"/>
    </source>
</evidence>
<comment type="similarity">
    <text evidence="1">Belongs to the beta type-B retroviral polymerase family. HERV class-II K(HML-2) pol subfamily.</text>
</comment>
<dbReference type="PANTHER" id="PTHR37984:SF5">
    <property type="entry name" value="PROTEIN NYNRIN-LIKE"/>
    <property type="match status" value="1"/>
</dbReference>
<keyword evidence="8" id="KW-0695">RNA-directed DNA polymerase</keyword>
<evidence type="ECO:0000259" key="9">
    <source>
        <dbReference type="Pfam" id="PF00078"/>
    </source>
</evidence>
<evidence type="ECO:0000256" key="3">
    <source>
        <dbReference type="ARBA" id="ARBA00022679"/>
    </source>
</evidence>
<keyword evidence="12" id="KW-1185">Reference proteome</keyword>
<dbReference type="InterPro" id="IPR043502">
    <property type="entry name" value="DNA/RNA_pol_sf"/>
</dbReference>
<dbReference type="InterPro" id="IPR000477">
    <property type="entry name" value="RT_dom"/>
</dbReference>
<name>A0AAV7S7J9_PLEWA</name>
<feature type="domain" description="Reverse transcriptase" evidence="9">
    <location>
        <begin position="36"/>
        <end position="183"/>
    </location>
</feature>
<evidence type="ECO:0000256" key="8">
    <source>
        <dbReference type="ARBA" id="ARBA00022918"/>
    </source>
</evidence>
<evidence type="ECO:0000313" key="11">
    <source>
        <dbReference type="EMBL" id="KAJ1160771.1"/>
    </source>
</evidence>
<dbReference type="Gene3D" id="3.10.10.10">
    <property type="entry name" value="HIV Type 1 Reverse Transcriptase, subunit A, domain 1"/>
    <property type="match status" value="1"/>
</dbReference>
<comment type="caution">
    <text evidence="11">The sequence shown here is derived from an EMBL/GenBank/DDBJ whole genome shotgun (WGS) entry which is preliminary data.</text>
</comment>
<feature type="domain" description="Reverse transcriptase RNase H-like" evidence="10">
    <location>
        <begin position="277"/>
        <end position="377"/>
    </location>
</feature>
<reference evidence="11" key="1">
    <citation type="journal article" date="2022" name="bioRxiv">
        <title>Sequencing and chromosome-scale assembly of the giantPleurodeles waltlgenome.</title>
        <authorList>
            <person name="Brown T."/>
            <person name="Elewa A."/>
            <person name="Iarovenko S."/>
            <person name="Subramanian E."/>
            <person name="Araus A.J."/>
            <person name="Petzold A."/>
            <person name="Susuki M."/>
            <person name="Suzuki K.-i.T."/>
            <person name="Hayashi T."/>
            <person name="Toyoda A."/>
            <person name="Oliveira C."/>
            <person name="Osipova E."/>
            <person name="Leigh N.D."/>
            <person name="Simon A."/>
            <person name="Yun M.H."/>
        </authorList>
    </citation>
    <scope>NUCLEOTIDE SEQUENCE</scope>
    <source>
        <strain evidence="11">20211129_DDA</strain>
        <tissue evidence="11">Liver</tissue>
    </source>
</reference>
<evidence type="ECO:0000256" key="5">
    <source>
        <dbReference type="ARBA" id="ARBA00022722"/>
    </source>
</evidence>
<keyword evidence="7" id="KW-0378">Hydrolase</keyword>
<dbReference type="Pfam" id="PF00078">
    <property type="entry name" value="RVT_1"/>
    <property type="match status" value="1"/>
</dbReference>
<keyword evidence="6" id="KW-0255">Endonuclease</keyword>
<evidence type="ECO:0000256" key="7">
    <source>
        <dbReference type="ARBA" id="ARBA00022801"/>
    </source>
</evidence>